<sequence length="471" mass="52875">MADGDVTWRPAGSGARCGPQLPISLLLLLQEFQLFILEVTATRRQVLLSGWGDGKVAVTLILDGSTAASETCPLLNSEVLPDCPPAMPHSQAQTGCSAATESEAERSIATSPNVEVLPQQGDFVWHDAPAELFFSLYKEKHALIEKGLICTQKQAMNKFGYAVTAKQIENSYKTLERSMKTFIKNTNKTRRGRRAMLHQKEVCEMFISRHNIIPKVVSGSRGLISCEEVLKTKGIADEETSIDRFLLSSFEMPRSKYEMKRPPPKKELKEAAVKDVIERCTSLREAADKCNISKFAITRSVVKVRMDNSNVKEFSYKPQFDVKREFSLEEVILNGTAYLHYGLTTTQTRILAYEYAKSNLNNVTWREKDKMAGISWLRMFRQCHPELLRKSKATSWHVHTPPKILAAKGTKQIGSLTSGEHESNVTIIASVMVSPMKKFLYSSSNLHMQSLTFSFMIIVNLISIKVINMAK</sequence>
<keyword evidence="3" id="KW-1185">Reference proteome</keyword>
<evidence type="ECO:0000256" key="1">
    <source>
        <dbReference type="SAM" id="Phobius"/>
    </source>
</evidence>
<proteinExistence type="predicted"/>
<protein>
    <recommendedName>
        <fullName evidence="4">HTH CENPB-type domain-containing protein</fullName>
    </recommendedName>
</protein>
<dbReference type="EMBL" id="JARBHB010000003">
    <property type="protein sequence ID" value="KAJ8891183.1"/>
    <property type="molecule type" value="Genomic_DNA"/>
</dbReference>
<evidence type="ECO:0000313" key="3">
    <source>
        <dbReference type="Proteomes" id="UP001159363"/>
    </source>
</evidence>
<keyword evidence="1" id="KW-0812">Transmembrane</keyword>
<accession>A0ABQ9I3G0</accession>
<reference evidence="2 3" key="1">
    <citation type="submission" date="2023-02" db="EMBL/GenBank/DDBJ databases">
        <title>LHISI_Scaffold_Assembly.</title>
        <authorList>
            <person name="Stuart O.P."/>
            <person name="Cleave R."/>
            <person name="Magrath M.J.L."/>
            <person name="Mikheyev A.S."/>
        </authorList>
    </citation>
    <scope>NUCLEOTIDE SEQUENCE [LARGE SCALE GENOMIC DNA]</scope>
    <source>
        <strain evidence="2">Daus_M_001</strain>
        <tissue evidence="2">Leg muscle</tissue>
    </source>
</reference>
<keyword evidence="1" id="KW-0472">Membrane</keyword>
<name>A0ABQ9I3G0_9NEOP</name>
<dbReference type="Proteomes" id="UP001159363">
    <property type="component" value="Chromosome 3"/>
</dbReference>
<evidence type="ECO:0008006" key="4">
    <source>
        <dbReference type="Google" id="ProtNLM"/>
    </source>
</evidence>
<evidence type="ECO:0000313" key="2">
    <source>
        <dbReference type="EMBL" id="KAJ8891183.1"/>
    </source>
</evidence>
<feature type="transmembrane region" description="Helical" evidence="1">
    <location>
        <begin position="446"/>
        <end position="467"/>
    </location>
</feature>
<keyword evidence="1" id="KW-1133">Transmembrane helix</keyword>
<comment type="caution">
    <text evidence="2">The sequence shown here is derived from an EMBL/GenBank/DDBJ whole genome shotgun (WGS) entry which is preliminary data.</text>
</comment>
<organism evidence="2 3">
    <name type="scientific">Dryococelus australis</name>
    <dbReference type="NCBI Taxonomy" id="614101"/>
    <lineage>
        <taxon>Eukaryota</taxon>
        <taxon>Metazoa</taxon>
        <taxon>Ecdysozoa</taxon>
        <taxon>Arthropoda</taxon>
        <taxon>Hexapoda</taxon>
        <taxon>Insecta</taxon>
        <taxon>Pterygota</taxon>
        <taxon>Neoptera</taxon>
        <taxon>Polyneoptera</taxon>
        <taxon>Phasmatodea</taxon>
        <taxon>Verophasmatodea</taxon>
        <taxon>Anareolatae</taxon>
        <taxon>Phasmatidae</taxon>
        <taxon>Eurycanthinae</taxon>
        <taxon>Dryococelus</taxon>
    </lineage>
</organism>
<gene>
    <name evidence="2" type="ORF">PR048_010698</name>
</gene>